<evidence type="ECO:0000313" key="2">
    <source>
        <dbReference type="Proteomes" id="UP000738349"/>
    </source>
</evidence>
<comment type="caution">
    <text evidence="1">The sequence shown here is derived from an EMBL/GenBank/DDBJ whole genome shotgun (WGS) entry which is preliminary data.</text>
</comment>
<dbReference type="PANTHER" id="PTHR36847:SF1">
    <property type="entry name" value="AMIDOLIGASE ENZYME"/>
    <property type="match status" value="1"/>
</dbReference>
<dbReference type="Proteomes" id="UP000738349">
    <property type="component" value="Unassembled WGS sequence"/>
</dbReference>
<proteinExistence type="predicted"/>
<dbReference type="OrthoDB" id="412402at2759"/>
<sequence>MSLSVGLEIEGVVLSFAQSSDPFPSRVEQQVGLVAEALNNSGLSSRAYFPSTTRGSGPNYMIWNVTVDVTVSEVTSESDADDSAFKKRFGFEVISPVFYNSESHTWADELQAGIYAINGTIKWKANRSTGLHVHIGRGNPGSEFTLVEVQKIAMFYCRFEIAMDVLHPTHRSVENENVMSNRGNDLLRDMGMSQIYQMIRNTGTVSEIHGILKYCPGDVKYDGYSDSRFFKVNFTSLQKHNTIEFRQHEGTTDPQRMIQWTKFLLKFVKFAMDSPFETIMAPGESMDHL</sequence>
<keyword evidence="2" id="KW-1185">Reference proteome</keyword>
<dbReference type="EMBL" id="JAGMUV010000024">
    <property type="protein sequence ID" value="KAH7121363.1"/>
    <property type="molecule type" value="Genomic_DNA"/>
</dbReference>
<name>A0A9P9DLB7_9HYPO</name>
<protein>
    <submittedName>
        <fullName evidence="1">Amidoligase</fullName>
    </submittedName>
</protein>
<accession>A0A9P9DLB7</accession>
<evidence type="ECO:0000313" key="1">
    <source>
        <dbReference type="EMBL" id="KAH7121363.1"/>
    </source>
</evidence>
<dbReference type="PANTHER" id="PTHR36847">
    <property type="entry name" value="AMIDOLIGASE ENZYME"/>
    <property type="match status" value="1"/>
</dbReference>
<dbReference type="AlphaFoldDB" id="A0A9P9DLB7"/>
<reference evidence="1" key="1">
    <citation type="journal article" date="2021" name="Nat. Commun.">
        <title>Genetic determinants of endophytism in the Arabidopsis root mycobiome.</title>
        <authorList>
            <person name="Mesny F."/>
            <person name="Miyauchi S."/>
            <person name="Thiergart T."/>
            <person name="Pickel B."/>
            <person name="Atanasova L."/>
            <person name="Karlsson M."/>
            <person name="Huettel B."/>
            <person name="Barry K.W."/>
            <person name="Haridas S."/>
            <person name="Chen C."/>
            <person name="Bauer D."/>
            <person name="Andreopoulos W."/>
            <person name="Pangilinan J."/>
            <person name="LaButti K."/>
            <person name="Riley R."/>
            <person name="Lipzen A."/>
            <person name="Clum A."/>
            <person name="Drula E."/>
            <person name="Henrissat B."/>
            <person name="Kohler A."/>
            <person name="Grigoriev I.V."/>
            <person name="Martin F.M."/>
            <person name="Hacquard S."/>
        </authorList>
    </citation>
    <scope>NUCLEOTIDE SEQUENCE</scope>
    <source>
        <strain evidence="1">MPI-CAGE-AT-0147</strain>
    </source>
</reference>
<gene>
    <name evidence="1" type="ORF">EDB81DRAFT_228886</name>
</gene>
<dbReference type="Pfam" id="PF12224">
    <property type="entry name" value="Amidoligase_2"/>
    <property type="match status" value="1"/>
</dbReference>
<organism evidence="1 2">
    <name type="scientific">Dactylonectria macrodidyma</name>
    <dbReference type="NCBI Taxonomy" id="307937"/>
    <lineage>
        <taxon>Eukaryota</taxon>
        <taxon>Fungi</taxon>
        <taxon>Dikarya</taxon>
        <taxon>Ascomycota</taxon>
        <taxon>Pezizomycotina</taxon>
        <taxon>Sordariomycetes</taxon>
        <taxon>Hypocreomycetidae</taxon>
        <taxon>Hypocreales</taxon>
        <taxon>Nectriaceae</taxon>
        <taxon>Dactylonectria</taxon>
    </lineage>
</organism>
<dbReference type="InterPro" id="IPR022025">
    <property type="entry name" value="Amidoligase_2"/>
</dbReference>